<comment type="subcellular location">
    <subcellularLocation>
        <location evidence="1">Nucleus</location>
    </subcellularLocation>
</comment>
<evidence type="ECO:0000256" key="3">
    <source>
        <dbReference type="ARBA" id="ARBA00023054"/>
    </source>
</evidence>
<dbReference type="Proteomes" id="UP000604825">
    <property type="component" value="Unassembled WGS sequence"/>
</dbReference>
<dbReference type="InterPro" id="IPR023179">
    <property type="entry name" value="GTP-bd_ortho_bundle_sf"/>
</dbReference>
<dbReference type="GO" id="GO:0005730">
    <property type="term" value="C:nucleolus"/>
    <property type="evidence" value="ECO:0007669"/>
    <property type="project" value="TreeGrafter"/>
</dbReference>
<feature type="region of interest" description="Disordered" evidence="6">
    <location>
        <begin position="404"/>
        <end position="461"/>
    </location>
</feature>
<gene>
    <name evidence="9" type="ORF">NCGR_LOCUS2085</name>
</gene>
<dbReference type="InterPro" id="IPR050755">
    <property type="entry name" value="TRAFAC_YlqF/YawG_RiboMat"/>
</dbReference>
<name>A0A811M6H1_9POAL</name>
<keyword evidence="10" id="KW-1185">Reference proteome</keyword>
<dbReference type="InterPro" id="IPR027417">
    <property type="entry name" value="P-loop_NTPase"/>
</dbReference>
<dbReference type="EMBL" id="CAJGYO010000001">
    <property type="protein sequence ID" value="CAD6203969.1"/>
    <property type="molecule type" value="Genomic_DNA"/>
</dbReference>
<protein>
    <recommendedName>
        <fullName evidence="11">CP-type G domain-containing protein</fullName>
    </recommendedName>
</protein>
<evidence type="ECO:0000256" key="5">
    <source>
        <dbReference type="ARBA" id="ARBA00023242"/>
    </source>
</evidence>
<dbReference type="FunFam" id="1.10.1580.10:FF:000002">
    <property type="entry name" value="Guanine nucleotide-binding protein-like 3 (nucleolar)-like"/>
    <property type="match status" value="1"/>
</dbReference>
<evidence type="ECO:0000259" key="7">
    <source>
        <dbReference type="Pfam" id="PF01926"/>
    </source>
</evidence>
<feature type="region of interest" description="Disordered" evidence="6">
    <location>
        <begin position="484"/>
        <end position="516"/>
    </location>
</feature>
<dbReference type="PANTHER" id="PTHR11089:SF30">
    <property type="entry name" value="GUANINE NUCLEOTIDE-BINDING PROTEIN-LIKE 3 HOMOLOG"/>
    <property type="match status" value="1"/>
</dbReference>
<evidence type="ECO:0000256" key="2">
    <source>
        <dbReference type="ARBA" id="ARBA00022741"/>
    </source>
</evidence>
<evidence type="ECO:0008006" key="11">
    <source>
        <dbReference type="Google" id="ProtNLM"/>
    </source>
</evidence>
<dbReference type="Pfam" id="PF01926">
    <property type="entry name" value="MMR_HSR1"/>
    <property type="match status" value="1"/>
</dbReference>
<dbReference type="Gene3D" id="3.40.50.300">
    <property type="entry name" value="P-loop containing nucleotide triphosphate hydrolases"/>
    <property type="match status" value="2"/>
</dbReference>
<dbReference type="SUPFAM" id="SSF52540">
    <property type="entry name" value="P-loop containing nucleoside triphosphate hydrolases"/>
    <property type="match status" value="1"/>
</dbReference>
<feature type="region of interest" description="Disordered" evidence="6">
    <location>
        <begin position="1"/>
        <end position="60"/>
    </location>
</feature>
<organism evidence="9 10">
    <name type="scientific">Miscanthus lutarioriparius</name>
    <dbReference type="NCBI Taxonomy" id="422564"/>
    <lineage>
        <taxon>Eukaryota</taxon>
        <taxon>Viridiplantae</taxon>
        <taxon>Streptophyta</taxon>
        <taxon>Embryophyta</taxon>
        <taxon>Tracheophyta</taxon>
        <taxon>Spermatophyta</taxon>
        <taxon>Magnoliopsida</taxon>
        <taxon>Liliopsida</taxon>
        <taxon>Poales</taxon>
        <taxon>Poaceae</taxon>
        <taxon>PACMAD clade</taxon>
        <taxon>Panicoideae</taxon>
        <taxon>Andropogonodae</taxon>
        <taxon>Andropogoneae</taxon>
        <taxon>Saccharinae</taxon>
        <taxon>Miscanthus</taxon>
    </lineage>
</organism>
<dbReference type="PANTHER" id="PTHR11089">
    <property type="entry name" value="GTP-BINDING PROTEIN-RELATED"/>
    <property type="match status" value="1"/>
</dbReference>
<dbReference type="InterPro" id="IPR014813">
    <property type="entry name" value="Gnl3_N_dom"/>
</dbReference>
<feature type="compositionally biased region" description="Basic residues" evidence="6">
    <location>
        <begin position="1"/>
        <end position="35"/>
    </location>
</feature>
<dbReference type="GO" id="GO:0005525">
    <property type="term" value="F:GTP binding"/>
    <property type="evidence" value="ECO:0007669"/>
    <property type="project" value="UniProtKB-KW"/>
</dbReference>
<dbReference type="OrthoDB" id="444945at2759"/>
<evidence type="ECO:0000313" key="10">
    <source>
        <dbReference type="Proteomes" id="UP000604825"/>
    </source>
</evidence>
<reference evidence="9" key="1">
    <citation type="submission" date="2020-10" db="EMBL/GenBank/DDBJ databases">
        <authorList>
            <person name="Han B."/>
            <person name="Lu T."/>
            <person name="Zhao Q."/>
            <person name="Huang X."/>
            <person name="Zhao Y."/>
        </authorList>
    </citation>
    <scope>NUCLEOTIDE SEQUENCE</scope>
</reference>
<keyword evidence="2" id="KW-0547">Nucleotide-binding</keyword>
<feature type="compositionally biased region" description="Basic residues" evidence="6">
    <location>
        <begin position="447"/>
        <end position="459"/>
    </location>
</feature>
<evidence type="ECO:0000256" key="4">
    <source>
        <dbReference type="ARBA" id="ARBA00023134"/>
    </source>
</evidence>
<proteinExistence type="predicted"/>
<dbReference type="InterPro" id="IPR006073">
    <property type="entry name" value="GTP-bd"/>
</dbReference>
<feature type="domain" description="G" evidence="7">
    <location>
        <begin position="211"/>
        <end position="281"/>
    </location>
</feature>
<dbReference type="Gene3D" id="1.10.1580.10">
    <property type="match status" value="1"/>
</dbReference>
<dbReference type="Pfam" id="PF08701">
    <property type="entry name" value="GN3L_Grn1"/>
    <property type="match status" value="1"/>
</dbReference>
<sequence>MVKRSKKSNSKRVTLRQKHKVLRKVKEHHRKKRKETKKESKAGGQRKKVEKDPGFPNEWPFKEQELKALEARRAQALQELELKKAARKERARKRKLGLLEDEDIANLASAASVQGSEFAAKDNAPSAVAKGNDHSERSFYKELVKVIEASDVILEVLDARDPLGTRCIDMEKMVRKADPSKRIVLLLNKIENLIRLLKNYSRSHELKLVITVGIVGLPNVGKSSLINSLKRSRVVNAGSTPGVTRSIQEVQLDKKVKLLDCPGVVMLKSSNSGVFVALRNCKRVEKMEDPVTPVKEILSICPHEKLLSLYKVPSFGSVDDFLQKVATIRGKLKKGGVVDVEAAARIVLHDWNEGKIPYFTLPPKRDAGEGSDAVIILEDGKEFNIDDIYKAESSYIGGIDEEMLEDGKKPSEPVQETDVNGREGSKAASASTQNDKLYTAEGILDPRRRKAEKKRRKANKFSVLNDMDADYDFKVDYQMEDAAAAGEDCESNGAHADDEDGDGAKDNEPMTSVDDA</sequence>
<evidence type="ECO:0000259" key="8">
    <source>
        <dbReference type="Pfam" id="PF08701"/>
    </source>
</evidence>
<keyword evidence="4" id="KW-0342">GTP-binding</keyword>
<feature type="domain" description="Guanine nucleotide-binding protein-like 3 N-terminal" evidence="8">
    <location>
        <begin position="15"/>
        <end position="93"/>
    </location>
</feature>
<evidence type="ECO:0000313" key="9">
    <source>
        <dbReference type="EMBL" id="CAD6203969.1"/>
    </source>
</evidence>
<keyword evidence="3" id="KW-0175">Coiled coil</keyword>
<evidence type="ECO:0000256" key="6">
    <source>
        <dbReference type="SAM" id="MobiDB-lite"/>
    </source>
</evidence>
<dbReference type="PRINTS" id="PR00326">
    <property type="entry name" value="GTP1OBG"/>
</dbReference>
<evidence type="ECO:0000256" key="1">
    <source>
        <dbReference type="ARBA" id="ARBA00004123"/>
    </source>
</evidence>
<dbReference type="AlphaFoldDB" id="A0A811M6H1"/>
<accession>A0A811M6H1</accession>
<feature type="compositionally biased region" description="Basic and acidic residues" evidence="6">
    <location>
        <begin position="36"/>
        <end position="53"/>
    </location>
</feature>
<comment type="caution">
    <text evidence="9">The sequence shown here is derived from an EMBL/GenBank/DDBJ whole genome shotgun (WGS) entry which is preliminary data.</text>
</comment>
<keyword evidence="5" id="KW-0539">Nucleus</keyword>